<feature type="transmembrane region" description="Helical" evidence="2">
    <location>
        <begin position="128"/>
        <end position="151"/>
    </location>
</feature>
<dbReference type="EMBL" id="PZZZ01000018">
    <property type="protein sequence ID" value="PTM86332.1"/>
    <property type="molecule type" value="Genomic_DNA"/>
</dbReference>
<feature type="transmembrane region" description="Helical" evidence="2">
    <location>
        <begin position="275"/>
        <end position="296"/>
    </location>
</feature>
<feature type="transmembrane region" description="Helical" evidence="2">
    <location>
        <begin position="45"/>
        <end position="72"/>
    </location>
</feature>
<comment type="caution">
    <text evidence="3">The sequence shown here is derived from an EMBL/GenBank/DDBJ whole genome shotgun (WGS) entry which is preliminary data.</text>
</comment>
<evidence type="ECO:0000313" key="4">
    <source>
        <dbReference type="Proteomes" id="UP000241247"/>
    </source>
</evidence>
<sequence length="316" mass="32024">MSTPQPSMSFPRDRAIPSPDVPRGVDPIAADPFLTRAINKISWGAVFAGVVLALAAQFMLNLLGVGIGAAVLDPATSDNPAASTFSIIGGVWFVVAGIIAAFIGAYAASRLSGRPSRSTGGYHGVTSWAVTTLVVLYLLTTSVGALVGGAFSGLSSVIGGVGKTAETAVAAAAPSIASATDPMGDIERQIREMSGGTDPQALQAAAVSAMRAVTTGDQAQIENAKARAAEALARAQNIPVDQARAKVNEYEASYRAFVEKTKQQALDAAEATATVVSSGALMGFVALLLGAVAAWFGGVAGTKPIAVEEHIPGRDA</sequence>
<name>A0A2T5AHZ7_MYCDI</name>
<accession>A0A2T5AHZ7</accession>
<dbReference type="Proteomes" id="UP000241247">
    <property type="component" value="Unassembled WGS sequence"/>
</dbReference>
<evidence type="ECO:0000256" key="1">
    <source>
        <dbReference type="SAM" id="MobiDB-lite"/>
    </source>
</evidence>
<evidence type="ECO:0000313" key="3">
    <source>
        <dbReference type="EMBL" id="PTM86332.1"/>
    </source>
</evidence>
<keyword evidence="2" id="KW-0812">Transmembrane</keyword>
<evidence type="ECO:0000256" key="2">
    <source>
        <dbReference type="SAM" id="Phobius"/>
    </source>
</evidence>
<keyword evidence="2" id="KW-0472">Membrane</keyword>
<keyword evidence="4" id="KW-1185">Reference proteome</keyword>
<organism evidence="3 4">
    <name type="scientific">Mycoplana dimorpha</name>
    <dbReference type="NCBI Taxonomy" id="28320"/>
    <lineage>
        <taxon>Bacteria</taxon>
        <taxon>Pseudomonadati</taxon>
        <taxon>Pseudomonadota</taxon>
        <taxon>Alphaproteobacteria</taxon>
        <taxon>Hyphomicrobiales</taxon>
        <taxon>Rhizobiaceae</taxon>
        <taxon>Mycoplana</taxon>
    </lineage>
</organism>
<dbReference type="AlphaFoldDB" id="A0A2T5AHZ7"/>
<feature type="transmembrane region" description="Helical" evidence="2">
    <location>
        <begin position="84"/>
        <end position="107"/>
    </location>
</feature>
<reference evidence="3 4" key="1">
    <citation type="submission" date="2018-04" db="EMBL/GenBank/DDBJ databases">
        <title>Genomic Encyclopedia of Type Strains, Phase IV (KMG-IV): sequencing the most valuable type-strain genomes for metagenomic binning, comparative biology and taxonomic classification.</title>
        <authorList>
            <person name="Goeker M."/>
        </authorList>
    </citation>
    <scope>NUCLEOTIDE SEQUENCE [LARGE SCALE GENOMIC DNA]</scope>
    <source>
        <strain evidence="3 4">DSM 7138</strain>
    </source>
</reference>
<protein>
    <recommendedName>
        <fullName evidence="5">PhnA-like protein</fullName>
    </recommendedName>
</protein>
<feature type="region of interest" description="Disordered" evidence="1">
    <location>
        <begin position="1"/>
        <end position="23"/>
    </location>
</feature>
<gene>
    <name evidence="3" type="ORF">C7449_1185</name>
</gene>
<keyword evidence="2" id="KW-1133">Transmembrane helix</keyword>
<evidence type="ECO:0008006" key="5">
    <source>
        <dbReference type="Google" id="ProtNLM"/>
    </source>
</evidence>
<proteinExistence type="predicted"/>